<dbReference type="InterPro" id="IPR016899">
    <property type="entry name" value="mRNA_G-N7_MeTrfase_euk"/>
</dbReference>
<name>A7S6Z4_NEMVE</name>
<reference evidence="14 15" key="1">
    <citation type="journal article" date="2007" name="Science">
        <title>Sea anemone genome reveals ancestral eumetazoan gene repertoire and genomic organization.</title>
        <authorList>
            <person name="Putnam N.H."/>
            <person name="Srivastava M."/>
            <person name="Hellsten U."/>
            <person name="Dirks B."/>
            <person name="Chapman J."/>
            <person name="Salamov A."/>
            <person name="Terry A."/>
            <person name="Shapiro H."/>
            <person name="Lindquist E."/>
            <person name="Kapitonov V.V."/>
            <person name="Jurka J."/>
            <person name="Genikhovich G."/>
            <person name="Grigoriev I.V."/>
            <person name="Lucas S.M."/>
            <person name="Steele R.E."/>
            <person name="Finnerty J.R."/>
            <person name="Technau U."/>
            <person name="Martindale M.Q."/>
            <person name="Rokhsar D.S."/>
        </authorList>
    </citation>
    <scope>NUCLEOTIDE SEQUENCE [LARGE SCALE GENOMIC DNA]</scope>
    <source>
        <strain evidence="15">CH2 X CH6</strain>
    </source>
</reference>
<evidence type="ECO:0000313" key="15">
    <source>
        <dbReference type="Proteomes" id="UP000001593"/>
    </source>
</evidence>
<dbReference type="EMBL" id="DS469590">
    <property type="protein sequence ID" value="EDO40546.1"/>
    <property type="molecule type" value="Genomic_DNA"/>
</dbReference>
<evidence type="ECO:0000256" key="8">
    <source>
        <dbReference type="ARBA" id="ARBA00023042"/>
    </source>
</evidence>
<feature type="binding site" evidence="11">
    <location>
        <position position="34"/>
    </location>
    <ligand>
        <name>S-adenosyl-L-methionine</name>
        <dbReference type="ChEBI" id="CHEBI:59789"/>
    </ligand>
</feature>
<evidence type="ECO:0000256" key="3">
    <source>
        <dbReference type="ARBA" id="ARBA00022603"/>
    </source>
</evidence>
<accession>A7S6Z4</accession>
<evidence type="ECO:0000256" key="4">
    <source>
        <dbReference type="ARBA" id="ARBA00022664"/>
    </source>
</evidence>
<feature type="region of interest" description="Disordered" evidence="12">
    <location>
        <begin position="280"/>
        <end position="300"/>
    </location>
</feature>
<dbReference type="PANTHER" id="PTHR12189">
    <property type="entry name" value="MRNA GUANINE-7- METHYLTRANSFERASE"/>
    <property type="match status" value="1"/>
</dbReference>
<dbReference type="InterPro" id="IPR039753">
    <property type="entry name" value="RG7MT1"/>
</dbReference>
<dbReference type="PANTHER" id="PTHR12189:SF2">
    <property type="entry name" value="MRNA CAP GUANINE-N7 METHYLTRANSFERASE"/>
    <property type="match status" value="1"/>
</dbReference>
<keyword evidence="6" id="KW-0949">S-adenosyl-L-methionine</keyword>
<evidence type="ECO:0000256" key="11">
    <source>
        <dbReference type="PIRSR" id="PIRSR028762-1"/>
    </source>
</evidence>
<keyword evidence="8" id="KW-0506">mRNA capping</keyword>
<dbReference type="GO" id="GO:0004482">
    <property type="term" value="F:mRNA 5'-cap (guanine-N7-)-methyltransferase activity"/>
    <property type="evidence" value="ECO:0000318"/>
    <property type="project" value="GO_Central"/>
</dbReference>
<dbReference type="AlphaFoldDB" id="A7S6Z4"/>
<dbReference type="PhylomeDB" id="A7S6Z4"/>
<dbReference type="GO" id="GO:0005634">
    <property type="term" value="C:nucleus"/>
    <property type="evidence" value="ECO:0000318"/>
    <property type="project" value="GO_Central"/>
</dbReference>
<feature type="non-terminal residue" evidence="14">
    <location>
        <position position="300"/>
    </location>
</feature>
<dbReference type="KEGG" id="nve:5512234"/>
<evidence type="ECO:0000256" key="9">
    <source>
        <dbReference type="ARBA" id="ARBA00023242"/>
    </source>
</evidence>
<evidence type="ECO:0000256" key="10">
    <source>
        <dbReference type="ARBA" id="ARBA00044712"/>
    </source>
</evidence>
<dbReference type="SUPFAM" id="SSF53335">
    <property type="entry name" value="S-adenosyl-L-methionine-dependent methyltransferases"/>
    <property type="match status" value="1"/>
</dbReference>
<dbReference type="PROSITE" id="PS51562">
    <property type="entry name" value="RNA_CAP0_MT"/>
    <property type="match status" value="1"/>
</dbReference>
<evidence type="ECO:0000256" key="5">
    <source>
        <dbReference type="ARBA" id="ARBA00022679"/>
    </source>
</evidence>
<dbReference type="GO" id="GO:0003723">
    <property type="term" value="F:RNA binding"/>
    <property type="evidence" value="ECO:0007669"/>
    <property type="project" value="UniProtKB-KW"/>
</dbReference>
<keyword evidence="9" id="KW-0539">Nucleus</keyword>
<keyword evidence="15" id="KW-1185">Reference proteome</keyword>
<feature type="binding site" evidence="11">
    <location>
        <position position="142"/>
    </location>
    <ligand>
        <name>S-adenosyl-L-methionine</name>
        <dbReference type="ChEBI" id="CHEBI:59789"/>
    </ligand>
</feature>
<organism evidence="14 15">
    <name type="scientific">Nematostella vectensis</name>
    <name type="common">Starlet sea anemone</name>
    <dbReference type="NCBI Taxonomy" id="45351"/>
    <lineage>
        <taxon>Eukaryota</taxon>
        <taxon>Metazoa</taxon>
        <taxon>Cnidaria</taxon>
        <taxon>Anthozoa</taxon>
        <taxon>Hexacorallia</taxon>
        <taxon>Actiniaria</taxon>
        <taxon>Edwardsiidae</taxon>
        <taxon>Nematostella</taxon>
    </lineage>
</organism>
<evidence type="ECO:0000313" key="14">
    <source>
        <dbReference type="EMBL" id="EDO40546.1"/>
    </source>
</evidence>
<dbReference type="STRING" id="45351.A7S6Z4"/>
<dbReference type="EC" id="2.1.1.56" evidence="2"/>
<dbReference type="CDD" id="cd02440">
    <property type="entry name" value="AdoMet_MTases"/>
    <property type="match status" value="1"/>
</dbReference>
<proteinExistence type="predicted"/>
<comment type="catalytic activity">
    <reaction evidence="10">
        <text>a 5'-end (5'-triphosphoguanosine)-ribonucleoside in mRNA + S-adenosyl-L-methionine = a 5'-end (N(7)-methyl 5'-triphosphoguanosine)-ribonucleoside in mRNA + S-adenosyl-L-homocysteine</text>
        <dbReference type="Rhea" id="RHEA:67008"/>
        <dbReference type="Rhea" id="RHEA-COMP:17166"/>
        <dbReference type="Rhea" id="RHEA-COMP:17167"/>
        <dbReference type="ChEBI" id="CHEBI:57856"/>
        <dbReference type="ChEBI" id="CHEBI:59789"/>
        <dbReference type="ChEBI" id="CHEBI:156461"/>
        <dbReference type="ChEBI" id="CHEBI:167617"/>
        <dbReference type="EC" id="2.1.1.56"/>
    </reaction>
</comment>
<dbReference type="Proteomes" id="UP000001593">
    <property type="component" value="Unassembled WGS sequence"/>
</dbReference>
<dbReference type="eggNOG" id="KOG1975">
    <property type="taxonomic scope" value="Eukaryota"/>
</dbReference>
<dbReference type="InterPro" id="IPR004971">
    <property type="entry name" value="mRNA_G-N7_MeTrfase_dom"/>
</dbReference>
<protein>
    <recommendedName>
        <fullName evidence="2">mRNA (guanine-N(7))-methyltransferase</fullName>
        <ecNumber evidence="2">2.1.1.56</ecNumber>
    </recommendedName>
</protein>
<dbReference type="InParanoid" id="A7S6Z4"/>
<dbReference type="InterPro" id="IPR029063">
    <property type="entry name" value="SAM-dependent_MTases_sf"/>
</dbReference>
<evidence type="ECO:0000259" key="13">
    <source>
        <dbReference type="PROSITE" id="PS51562"/>
    </source>
</evidence>
<feature type="domain" description="MRNA cap 0 methyltransferase" evidence="13">
    <location>
        <begin position="21"/>
        <end position="298"/>
    </location>
</feature>
<dbReference type="Gene3D" id="3.40.50.150">
    <property type="entry name" value="Vaccinia Virus protein VP39"/>
    <property type="match status" value="1"/>
</dbReference>
<feature type="binding site" evidence="11">
    <location>
        <position position="147"/>
    </location>
    <ligand>
        <name>S-adenosyl-L-methionine</name>
        <dbReference type="ChEBI" id="CHEBI:59789"/>
    </ligand>
</feature>
<evidence type="ECO:0000256" key="7">
    <source>
        <dbReference type="ARBA" id="ARBA00022884"/>
    </source>
</evidence>
<evidence type="ECO:0000256" key="12">
    <source>
        <dbReference type="SAM" id="MobiDB-lite"/>
    </source>
</evidence>
<dbReference type="FunFam" id="3.40.50.150:FF:000093">
    <property type="entry name" value="mRNA cap guanine-N7 methyltransferase"/>
    <property type="match status" value="1"/>
</dbReference>
<dbReference type="OMA" id="HYCFESM"/>
<keyword evidence="4" id="KW-0507">mRNA processing</keyword>
<dbReference type="Pfam" id="PF03291">
    <property type="entry name" value="mRNA_G-N7_MeTrfase"/>
    <property type="match status" value="1"/>
</dbReference>
<feature type="non-terminal residue" evidence="14">
    <location>
        <position position="1"/>
    </location>
</feature>
<comment type="subcellular location">
    <subcellularLocation>
        <location evidence="1">Nucleus</location>
    </subcellularLocation>
</comment>
<sequence length="300" mass="35376">ATVAKHYNEHPEGSKESRKDSRIFHMRNFNNWVKSVLIGDFLNKIKRYNYRDISVLDLCCGKGGDLLKWQRGRIRQLVCADIAEVSVNQCKERYNEMKQTAEERRYRDGIFYTQFITADCSKERIADQFTDPELQFDLTSCQFSYHYSFESYEQADMMLKNACEKLKPGGFFIGTTPNGSELVHRLREAEGLEFGNEVYRIKFENKEDFPLYGCKYDFHLEGVVDCPEFLVYFPLFEKMAEKYDMKLVFVKTFHEFFHDHQNDSLNLLYRMNALETYPKREGESQASSSENAYSHAKDFL</sequence>
<dbReference type="PIRSF" id="PIRSF028762">
    <property type="entry name" value="ABD1"/>
    <property type="match status" value="1"/>
</dbReference>
<keyword evidence="3" id="KW-0489">Methyltransferase</keyword>
<keyword evidence="7" id="KW-0694">RNA-binding</keyword>
<feature type="binding site" evidence="11">
    <location>
        <position position="81"/>
    </location>
    <ligand>
        <name>S-adenosyl-L-methionine</name>
        <dbReference type="ChEBI" id="CHEBI:59789"/>
    </ligand>
</feature>
<evidence type="ECO:0000256" key="6">
    <source>
        <dbReference type="ARBA" id="ARBA00022691"/>
    </source>
</evidence>
<evidence type="ECO:0000256" key="2">
    <source>
        <dbReference type="ARBA" id="ARBA00011926"/>
    </source>
</evidence>
<feature type="binding site" evidence="11">
    <location>
        <position position="119"/>
    </location>
    <ligand>
        <name>S-adenosyl-L-methionine</name>
        <dbReference type="ChEBI" id="CHEBI:59789"/>
    </ligand>
</feature>
<evidence type="ECO:0000256" key="1">
    <source>
        <dbReference type="ARBA" id="ARBA00004123"/>
    </source>
</evidence>
<gene>
    <name evidence="14" type="ORF">NEMVEDRAFT_v1g12461</name>
</gene>
<feature type="binding site" evidence="11">
    <location>
        <position position="59"/>
    </location>
    <ligand>
        <name>S-adenosyl-L-methionine</name>
        <dbReference type="ChEBI" id="CHEBI:59789"/>
    </ligand>
</feature>
<dbReference type="GO" id="GO:0006370">
    <property type="term" value="P:7-methylguanosine mRNA capping"/>
    <property type="evidence" value="ECO:0000318"/>
    <property type="project" value="GO_Central"/>
</dbReference>
<dbReference type="HOGENOM" id="CLU_020346_0_0_1"/>
<keyword evidence="5" id="KW-0808">Transferase</keyword>
<dbReference type="OrthoDB" id="10248867at2759"/>